<dbReference type="GO" id="GO:0016787">
    <property type="term" value="F:hydrolase activity"/>
    <property type="evidence" value="ECO:0007669"/>
    <property type="project" value="InterPro"/>
</dbReference>
<dbReference type="InterPro" id="IPR015376">
    <property type="entry name" value="Znr_NADH_PPase"/>
</dbReference>
<comment type="caution">
    <text evidence="2">The sequence shown here is derived from an EMBL/GenBank/DDBJ whole genome shotgun (WGS) entry which is preliminary data.</text>
</comment>
<evidence type="ECO:0000313" key="3">
    <source>
        <dbReference type="Proteomes" id="UP000216215"/>
    </source>
</evidence>
<proteinExistence type="predicted"/>
<evidence type="ECO:0000313" key="2">
    <source>
        <dbReference type="EMBL" id="PAP99236.1"/>
    </source>
</evidence>
<evidence type="ECO:0000259" key="1">
    <source>
        <dbReference type="Pfam" id="PF09297"/>
    </source>
</evidence>
<organism evidence="2 3">
    <name type="scientific">Mesorhizobium mediterraneum</name>
    <dbReference type="NCBI Taxonomy" id="43617"/>
    <lineage>
        <taxon>Bacteria</taxon>
        <taxon>Pseudomonadati</taxon>
        <taxon>Pseudomonadota</taxon>
        <taxon>Alphaproteobacteria</taxon>
        <taxon>Hyphomicrobiales</taxon>
        <taxon>Phyllobacteriaceae</taxon>
        <taxon>Mesorhizobium</taxon>
    </lineage>
</organism>
<sequence length="105" mass="12155">MHGEPPSSELCPHDHARSALTDGIRMGEFRCLRLHPWLWKEGYRTAPFEFRWLFRLVEMRAGGYKRHCPACGTEHFPRTDPVVIICPSPDPRLGRQRVNAMGSRN</sequence>
<dbReference type="GO" id="GO:0046872">
    <property type="term" value="F:metal ion binding"/>
    <property type="evidence" value="ECO:0007669"/>
    <property type="project" value="InterPro"/>
</dbReference>
<reference evidence="3" key="1">
    <citation type="submission" date="2017-08" db="EMBL/GenBank/DDBJ databases">
        <title>Mesorhizobium wenxinae sp. nov., a novel rhizobial species isolated from root nodules of chickpea (Cicer arietinum L.).</title>
        <authorList>
            <person name="Zhang J."/>
        </authorList>
    </citation>
    <scope>NUCLEOTIDE SEQUENCE [LARGE SCALE GENOMIC DNA]</scope>
    <source>
        <strain evidence="3">USDA 3392</strain>
    </source>
</reference>
<feature type="domain" description="Zinc ribbon NADH pyrophosphatase" evidence="1">
    <location>
        <begin position="58"/>
        <end position="76"/>
    </location>
</feature>
<name>A0AB36R4K9_9HYPH</name>
<dbReference type="AlphaFoldDB" id="A0AB36R4K9"/>
<dbReference type="EMBL" id="NPKI01000033">
    <property type="protein sequence ID" value="PAP99236.1"/>
    <property type="molecule type" value="Genomic_DNA"/>
</dbReference>
<dbReference type="Proteomes" id="UP000216215">
    <property type="component" value="Unassembled WGS sequence"/>
</dbReference>
<dbReference type="Pfam" id="PF09297">
    <property type="entry name" value="Zn_ribbon_NUD"/>
    <property type="match status" value="1"/>
</dbReference>
<protein>
    <recommendedName>
        <fullName evidence="1">Zinc ribbon NADH pyrophosphatase domain-containing protein</fullName>
    </recommendedName>
</protein>
<accession>A0AB36R4K9</accession>
<gene>
    <name evidence="2" type="ORF">CIT25_25800</name>
</gene>
<keyword evidence="3" id="KW-1185">Reference proteome</keyword>